<dbReference type="Proteomes" id="UP001583193">
    <property type="component" value="Unassembled WGS sequence"/>
</dbReference>
<accession>A0ABR3WSV3</accession>
<proteinExistence type="predicted"/>
<sequence>MDFTINRSLTFDCIDCLSQLAASAASNKETYVVAKGDPYLKAESLPKAHLNIDKTLPVKGYDVQEYVNSHQFNVSRFELLNGGDFSLDKYNVNCTVLFENPSPYYVEMGSTSFNLSLKGSDIGYVVLPNLTVDFNITETVVLGSIDLGTLAEAALLTDSSEGAVPVGTVTIGIKGNRSEVNGKVIPYYTAAIQAIQVSVTVNLLDYGSLLFDHSGS</sequence>
<name>A0ABR3WSV3_9EURO</name>
<protein>
    <submittedName>
        <fullName evidence="1">Uncharacterized protein</fullName>
    </submittedName>
</protein>
<dbReference type="EMBL" id="JAVDPF010000050">
    <property type="protein sequence ID" value="KAL1866534.1"/>
    <property type="molecule type" value="Genomic_DNA"/>
</dbReference>
<dbReference type="PANTHER" id="PTHR35895:SF1">
    <property type="entry name" value="LIPID-BINDING SERUM GLYCOPROTEIN C-TERMINAL DOMAIN-CONTAINING PROTEIN"/>
    <property type="match status" value="1"/>
</dbReference>
<dbReference type="InterPro" id="IPR022185">
    <property type="entry name" value="DUF3712"/>
</dbReference>
<evidence type="ECO:0000313" key="1">
    <source>
        <dbReference type="EMBL" id="KAL1866534.1"/>
    </source>
</evidence>
<dbReference type="Pfam" id="PF12505">
    <property type="entry name" value="DUF3712"/>
    <property type="match status" value="1"/>
</dbReference>
<keyword evidence="2" id="KW-1185">Reference proteome</keyword>
<evidence type="ECO:0000313" key="2">
    <source>
        <dbReference type="Proteomes" id="UP001583193"/>
    </source>
</evidence>
<comment type="caution">
    <text evidence="1">The sequence shown here is derived from an EMBL/GenBank/DDBJ whole genome shotgun (WGS) entry which is preliminary data.</text>
</comment>
<organism evidence="1 2">
    <name type="scientific">Paecilomyces lecythidis</name>
    <dbReference type="NCBI Taxonomy" id="3004212"/>
    <lineage>
        <taxon>Eukaryota</taxon>
        <taxon>Fungi</taxon>
        <taxon>Dikarya</taxon>
        <taxon>Ascomycota</taxon>
        <taxon>Pezizomycotina</taxon>
        <taxon>Eurotiomycetes</taxon>
        <taxon>Eurotiomycetidae</taxon>
        <taxon>Eurotiales</taxon>
        <taxon>Thermoascaceae</taxon>
        <taxon>Paecilomyces</taxon>
    </lineage>
</organism>
<dbReference type="PANTHER" id="PTHR35895">
    <property type="entry name" value="CHROMOSOME 16, WHOLE GENOME SHOTGUN SEQUENCE"/>
    <property type="match status" value="1"/>
</dbReference>
<reference evidence="1 2" key="1">
    <citation type="journal article" date="2024" name="IMA Fungus">
        <title>IMA Genome - F19 : A genome assembly and annotation guide to empower mycologists, including annotated draft genome sequences of Ceratocystis pirilliformis, Diaporthe australafricana, Fusarium ophioides, Paecilomyces lecythidis, and Sporothrix stenoceras.</title>
        <authorList>
            <person name="Aylward J."/>
            <person name="Wilson A.M."/>
            <person name="Visagie C.M."/>
            <person name="Spraker J."/>
            <person name="Barnes I."/>
            <person name="Buitendag C."/>
            <person name="Ceriani C."/>
            <person name="Del Mar Angel L."/>
            <person name="du Plessis D."/>
            <person name="Fuchs T."/>
            <person name="Gasser K."/>
            <person name="Kramer D."/>
            <person name="Li W."/>
            <person name="Munsamy K."/>
            <person name="Piso A."/>
            <person name="Price J.L."/>
            <person name="Sonnekus B."/>
            <person name="Thomas C."/>
            <person name="van der Nest A."/>
            <person name="van Dijk A."/>
            <person name="van Heerden A."/>
            <person name="van Vuuren N."/>
            <person name="Yilmaz N."/>
            <person name="Duong T.A."/>
            <person name="van der Merwe N.A."/>
            <person name="Wingfield M.J."/>
            <person name="Wingfield B.D."/>
        </authorList>
    </citation>
    <scope>NUCLEOTIDE SEQUENCE [LARGE SCALE GENOMIC DNA]</scope>
    <source>
        <strain evidence="1 2">CMW 18167</strain>
    </source>
</reference>
<gene>
    <name evidence="1" type="ORF">Plec18167_008991</name>
</gene>
<dbReference type="InterPro" id="IPR046368">
    <property type="entry name" value="Tag1"/>
</dbReference>